<dbReference type="AlphaFoldDB" id="A0A0G0Y7L5"/>
<accession>A0A0G0Y7L5</accession>
<comment type="caution">
    <text evidence="2">The sequence shown here is derived from an EMBL/GenBank/DDBJ whole genome shotgun (WGS) entry which is preliminary data.</text>
</comment>
<dbReference type="STRING" id="1618356.UU93_C0005G0040"/>
<reference evidence="2 3" key="1">
    <citation type="journal article" date="2015" name="Nature">
        <title>rRNA introns, odd ribosomes, and small enigmatic genomes across a large radiation of phyla.</title>
        <authorList>
            <person name="Brown C.T."/>
            <person name="Hug L.A."/>
            <person name="Thomas B.C."/>
            <person name="Sharon I."/>
            <person name="Castelle C.J."/>
            <person name="Singh A."/>
            <person name="Wilkins M.J."/>
            <person name="Williams K.H."/>
            <person name="Banfield J.F."/>
        </authorList>
    </citation>
    <scope>NUCLEOTIDE SEQUENCE [LARGE SCALE GENOMIC DNA]</scope>
</reference>
<keyword evidence="1" id="KW-0812">Transmembrane</keyword>
<protein>
    <submittedName>
        <fullName evidence="2">Uncharacterized protein</fullName>
    </submittedName>
</protein>
<gene>
    <name evidence="2" type="ORF">UU93_C0005G0040</name>
</gene>
<feature type="transmembrane region" description="Helical" evidence="1">
    <location>
        <begin position="6"/>
        <end position="28"/>
    </location>
</feature>
<name>A0A0G0Y7L5_9BACT</name>
<keyword evidence="1" id="KW-1133">Transmembrane helix</keyword>
<dbReference type="Proteomes" id="UP000034160">
    <property type="component" value="Unassembled WGS sequence"/>
</dbReference>
<evidence type="ECO:0000256" key="1">
    <source>
        <dbReference type="SAM" id="Phobius"/>
    </source>
</evidence>
<organism evidence="2 3">
    <name type="scientific">Candidatus Amesbacteria bacterium GW2011_GWA2_42_12</name>
    <dbReference type="NCBI Taxonomy" id="1618356"/>
    <lineage>
        <taxon>Bacteria</taxon>
        <taxon>Candidatus Amesiibacteriota</taxon>
    </lineage>
</organism>
<evidence type="ECO:0000313" key="2">
    <source>
        <dbReference type="EMBL" id="KKS32732.1"/>
    </source>
</evidence>
<keyword evidence="1" id="KW-0472">Membrane</keyword>
<evidence type="ECO:0000313" key="3">
    <source>
        <dbReference type="Proteomes" id="UP000034160"/>
    </source>
</evidence>
<proteinExistence type="predicted"/>
<sequence>MQDIFYFTASLTMVVVFVTCIWFMWLMFIASKLVKSLTNVSYEWNVIKSKVLGFVLKILNKGTKQIK</sequence>
<dbReference type="EMBL" id="LCCN01000005">
    <property type="protein sequence ID" value="KKS32732.1"/>
    <property type="molecule type" value="Genomic_DNA"/>
</dbReference>